<accession>F6GTL8</accession>
<dbReference type="STRING" id="29760.F6GTL8"/>
<reference evidence="2" key="1">
    <citation type="journal article" date="2007" name="Nature">
        <title>The grapevine genome sequence suggests ancestral hexaploidization in major angiosperm phyla.</title>
        <authorList>
            <consortium name="The French-Italian Public Consortium for Grapevine Genome Characterization."/>
            <person name="Jaillon O."/>
            <person name="Aury J.-M."/>
            <person name="Noel B."/>
            <person name="Policriti A."/>
            <person name="Clepet C."/>
            <person name="Casagrande A."/>
            <person name="Choisne N."/>
            <person name="Aubourg S."/>
            <person name="Vitulo N."/>
            <person name="Jubin C."/>
            <person name="Vezzi A."/>
            <person name="Legeai F."/>
            <person name="Hugueney P."/>
            <person name="Dasilva C."/>
            <person name="Horner D."/>
            <person name="Mica E."/>
            <person name="Jublot D."/>
            <person name="Poulain J."/>
            <person name="Bruyere C."/>
            <person name="Billault A."/>
            <person name="Segurens B."/>
            <person name="Gouyvenoux M."/>
            <person name="Ugarte E."/>
            <person name="Cattonaro F."/>
            <person name="Anthouard V."/>
            <person name="Vico V."/>
            <person name="Del Fabbro C."/>
            <person name="Alaux M."/>
            <person name="Di Gaspero G."/>
            <person name="Dumas V."/>
            <person name="Felice N."/>
            <person name="Paillard S."/>
            <person name="Juman I."/>
            <person name="Moroldo M."/>
            <person name="Scalabrin S."/>
            <person name="Canaguier A."/>
            <person name="Le Clainche I."/>
            <person name="Malacrida G."/>
            <person name="Durand E."/>
            <person name="Pesole G."/>
            <person name="Laucou V."/>
            <person name="Chatelet P."/>
            <person name="Merdinoglu D."/>
            <person name="Delledonne M."/>
            <person name="Pezzotti M."/>
            <person name="Lecharny A."/>
            <person name="Scarpelli C."/>
            <person name="Artiguenave F."/>
            <person name="Pe M.E."/>
            <person name="Valle G."/>
            <person name="Morgante M."/>
            <person name="Caboche M."/>
            <person name="Adam-Blondon A.-F."/>
            <person name="Weissenbach J."/>
            <person name="Quetier F."/>
            <person name="Wincker P."/>
        </authorList>
    </citation>
    <scope>NUCLEOTIDE SEQUENCE [LARGE SCALE GENOMIC DNA]</scope>
    <source>
        <strain evidence="2">cv. Pinot noir / PN40024</strain>
    </source>
</reference>
<name>F6GTL8_VITVI</name>
<evidence type="ECO:0000313" key="2">
    <source>
        <dbReference type="Proteomes" id="UP000009183"/>
    </source>
</evidence>
<keyword evidence="2" id="KW-1185">Reference proteome</keyword>
<sequence>MESSCRNERNHMLCNKFIQMIQIMGFL</sequence>
<dbReference type="HOGENOM" id="CLU_3415643_0_0_1"/>
<evidence type="ECO:0000313" key="1">
    <source>
        <dbReference type="EMBL" id="CCB42902.1"/>
    </source>
</evidence>
<dbReference type="InParanoid" id="F6GTL8"/>
<organism evidence="1 2">
    <name type="scientific">Vitis vinifera</name>
    <name type="common">Grape</name>
    <dbReference type="NCBI Taxonomy" id="29760"/>
    <lineage>
        <taxon>Eukaryota</taxon>
        <taxon>Viridiplantae</taxon>
        <taxon>Streptophyta</taxon>
        <taxon>Embryophyta</taxon>
        <taxon>Tracheophyta</taxon>
        <taxon>Spermatophyta</taxon>
        <taxon>Magnoliopsida</taxon>
        <taxon>eudicotyledons</taxon>
        <taxon>Gunneridae</taxon>
        <taxon>Pentapetalae</taxon>
        <taxon>rosids</taxon>
        <taxon>Vitales</taxon>
        <taxon>Vitaceae</taxon>
        <taxon>Viteae</taxon>
        <taxon>Vitis</taxon>
    </lineage>
</organism>
<protein>
    <submittedName>
        <fullName evidence="1">Uncharacterized protein</fullName>
    </submittedName>
</protein>
<proteinExistence type="predicted"/>
<dbReference type="PaxDb" id="29760-VIT_17s0000g10040.t01"/>
<dbReference type="EMBL" id="FN594950">
    <property type="protein sequence ID" value="CCB42902.1"/>
    <property type="molecule type" value="Genomic_DNA"/>
</dbReference>
<dbReference type="AlphaFoldDB" id="F6GTL8"/>
<gene>
    <name evidence="1" type="ordered locus">VIT_17s0000g10040</name>
</gene>
<dbReference type="Proteomes" id="UP000009183">
    <property type="component" value="Chromosome 17"/>
</dbReference>